<dbReference type="CDD" id="cd13578">
    <property type="entry name" value="PBP2_Bug27"/>
    <property type="match status" value="1"/>
</dbReference>
<comment type="similarity">
    <text evidence="1">Belongs to the UPF0065 (bug) family.</text>
</comment>
<evidence type="ECO:0000256" key="1">
    <source>
        <dbReference type="ARBA" id="ARBA00006987"/>
    </source>
</evidence>
<proteinExistence type="inferred from homology"/>
<dbReference type="PANTHER" id="PTHR42928">
    <property type="entry name" value="TRICARBOXYLATE-BINDING PROTEIN"/>
    <property type="match status" value="1"/>
</dbReference>
<name>A0A0G3EUJ7_9BURK</name>
<dbReference type="Gene3D" id="3.40.190.150">
    <property type="entry name" value="Bordetella uptake gene, domain 1"/>
    <property type="match status" value="1"/>
</dbReference>
<dbReference type="RefSeq" id="WP_052892740.1">
    <property type="nucleotide sequence ID" value="NZ_CP011568.3"/>
</dbReference>
<dbReference type="Gene3D" id="3.40.190.10">
    <property type="entry name" value="Periplasmic binding protein-like II"/>
    <property type="match status" value="1"/>
</dbReference>
<feature type="chain" id="PRO_5006798199" evidence="2">
    <location>
        <begin position="29"/>
        <end position="325"/>
    </location>
</feature>
<sequence length="325" mass="33696">MFAALRVPLARFCAIALFSAVTGGTAMAAFPDQPVHIVVPFSPGGGTDLVSRALGVGMSHVLGQPVVVDNRPGAGTIIGATQVAHSKPDGYTLVMHTFAFVVNPSLHRNLPYSTDKGFAAISLIARGPNVLVVPANSPFKSVKDIIDAAKANPGKVTFATQGIGTSADLAGELLDNLAKIKMTQVPFKGAGPALTDVLGGQVQIMFGTAAAVSNLVKSGKLRALAVTGPEPSPAFPGVPTIGQTVPGYSLESWYGLFAPAGTPPAVIEKLHAAVVQAAHTPEFAERIKHEGLNITATGPQALDTFVHAQEKLWQKVVVENHIEVN</sequence>
<dbReference type="OrthoDB" id="8678477at2"/>
<dbReference type="STRING" id="445709.ABW99_15720"/>
<dbReference type="AlphaFoldDB" id="A0A0G3EUJ7"/>
<accession>A0A0G3EUJ7</accession>
<dbReference type="InterPro" id="IPR042100">
    <property type="entry name" value="Bug_dom1"/>
</dbReference>
<dbReference type="Proteomes" id="UP000036700">
    <property type="component" value="Chromosome"/>
</dbReference>
<dbReference type="KEGG" id="ptx:ABW99_15720"/>
<gene>
    <name evidence="3" type="ORF">ABW99_15720</name>
</gene>
<dbReference type="PANTHER" id="PTHR42928:SF5">
    <property type="entry name" value="BLR1237 PROTEIN"/>
    <property type="match status" value="1"/>
</dbReference>
<reference evidence="4" key="1">
    <citation type="submission" date="2015-06" db="EMBL/GenBank/DDBJ databases">
        <authorList>
            <person name="Lim Y.L."/>
            <person name="Ee R."/>
            <person name="Yong D."/>
            <person name="How K.Y."/>
            <person name="Yin W.F."/>
            <person name="Chan K.G."/>
        </authorList>
    </citation>
    <scope>NUCLEOTIDE SEQUENCE [LARGE SCALE GENOMIC DNA]</scope>
    <source>
        <strain evidence="4">DSM 25325</strain>
    </source>
</reference>
<dbReference type="EMBL" id="CP011568">
    <property type="protein sequence ID" value="AKJ70635.2"/>
    <property type="molecule type" value="Genomic_DNA"/>
</dbReference>
<protein>
    <submittedName>
        <fullName evidence="3">LacI family transcriptional regulator</fullName>
    </submittedName>
</protein>
<dbReference type="InterPro" id="IPR005064">
    <property type="entry name" value="BUG"/>
</dbReference>
<keyword evidence="2" id="KW-0732">Signal</keyword>
<evidence type="ECO:0000313" key="4">
    <source>
        <dbReference type="Proteomes" id="UP000036700"/>
    </source>
</evidence>
<evidence type="ECO:0000256" key="2">
    <source>
        <dbReference type="SAM" id="SignalP"/>
    </source>
</evidence>
<organism evidence="3 4">
    <name type="scientific">Pandoraea thiooxydans</name>
    <dbReference type="NCBI Taxonomy" id="445709"/>
    <lineage>
        <taxon>Bacteria</taxon>
        <taxon>Pseudomonadati</taxon>
        <taxon>Pseudomonadota</taxon>
        <taxon>Betaproteobacteria</taxon>
        <taxon>Burkholderiales</taxon>
        <taxon>Burkholderiaceae</taxon>
        <taxon>Pandoraea</taxon>
    </lineage>
</organism>
<keyword evidence="4" id="KW-1185">Reference proteome</keyword>
<dbReference type="PIRSF" id="PIRSF017082">
    <property type="entry name" value="YflP"/>
    <property type="match status" value="1"/>
</dbReference>
<feature type="signal peptide" evidence="2">
    <location>
        <begin position="1"/>
        <end position="28"/>
    </location>
</feature>
<evidence type="ECO:0000313" key="3">
    <source>
        <dbReference type="EMBL" id="AKJ70635.2"/>
    </source>
</evidence>
<dbReference type="SUPFAM" id="SSF53850">
    <property type="entry name" value="Periplasmic binding protein-like II"/>
    <property type="match status" value="1"/>
</dbReference>
<dbReference type="Pfam" id="PF03401">
    <property type="entry name" value="TctC"/>
    <property type="match status" value="1"/>
</dbReference>